<feature type="region of interest" description="Disordered" evidence="1">
    <location>
        <begin position="229"/>
        <end position="248"/>
    </location>
</feature>
<name>A0A9P4UTF6_9PEZI</name>
<dbReference type="InterPro" id="IPR018822">
    <property type="entry name" value="UPF0646"/>
</dbReference>
<feature type="region of interest" description="Disordered" evidence="1">
    <location>
        <begin position="1"/>
        <end position="117"/>
    </location>
</feature>
<feature type="region of interest" description="Disordered" evidence="1">
    <location>
        <begin position="536"/>
        <end position="818"/>
    </location>
</feature>
<evidence type="ECO:0000313" key="2">
    <source>
        <dbReference type="EMBL" id="KAF2726059.1"/>
    </source>
</evidence>
<feature type="compositionally biased region" description="Polar residues" evidence="1">
    <location>
        <begin position="207"/>
        <end position="218"/>
    </location>
</feature>
<feature type="compositionally biased region" description="Acidic residues" evidence="1">
    <location>
        <begin position="756"/>
        <end position="769"/>
    </location>
</feature>
<feature type="compositionally biased region" description="Basic and acidic residues" evidence="1">
    <location>
        <begin position="66"/>
        <end position="76"/>
    </location>
</feature>
<feature type="compositionally biased region" description="Basic and acidic residues" evidence="1">
    <location>
        <begin position="562"/>
        <end position="579"/>
    </location>
</feature>
<protein>
    <submittedName>
        <fullName evidence="2">Uncharacterized protein</fullName>
    </submittedName>
</protein>
<dbReference type="EMBL" id="MU003765">
    <property type="protein sequence ID" value="KAF2726059.1"/>
    <property type="molecule type" value="Genomic_DNA"/>
</dbReference>
<evidence type="ECO:0000256" key="1">
    <source>
        <dbReference type="SAM" id="MobiDB-lite"/>
    </source>
</evidence>
<reference evidence="2" key="1">
    <citation type="journal article" date="2020" name="Stud. Mycol.">
        <title>101 Dothideomycetes genomes: a test case for predicting lifestyles and emergence of pathogens.</title>
        <authorList>
            <person name="Haridas S."/>
            <person name="Albert R."/>
            <person name="Binder M."/>
            <person name="Bloem J."/>
            <person name="Labutti K."/>
            <person name="Salamov A."/>
            <person name="Andreopoulos B."/>
            <person name="Baker S."/>
            <person name="Barry K."/>
            <person name="Bills G."/>
            <person name="Bluhm B."/>
            <person name="Cannon C."/>
            <person name="Castanera R."/>
            <person name="Culley D."/>
            <person name="Daum C."/>
            <person name="Ezra D."/>
            <person name="Gonzalez J."/>
            <person name="Henrissat B."/>
            <person name="Kuo A."/>
            <person name="Liang C."/>
            <person name="Lipzen A."/>
            <person name="Lutzoni F."/>
            <person name="Magnuson J."/>
            <person name="Mondo S."/>
            <person name="Nolan M."/>
            <person name="Ohm R."/>
            <person name="Pangilinan J."/>
            <person name="Park H.-J."/>
            <person name="Ramirez L."/>
            <person name="Alfaro M."/>
            <person name="Sun H."/>
            <person name="Tritt A."/>
            <person name="Yoshinaga Y."/>
            <person name="Zwiers L.-H."/>
            <person name="Turgeon B."/>
            <person name="Goodwin S."/>
            <person name="Spatafora J."/>
            <person name="Crous P."/>
            <person name="Grigoriev I."/>
        </authorList>
    </citation>
    <scope>NUCLEOTIDE SEQUENCE</scope>
    <source>
        <strain evidence="2">CBS 116435</strain>
    </source>
</reference>
<comment type="caution">
    <text evidence="2">The sequence shown here is derived from an EMBL/GenBank/DDBJ whole genome shotgun (WGS) entry which is preliminary data.</text>
</comment>
<dbReference type="Pfam" id="PF10336">
    <property type="entry name" value="DUF2420"/>
    <property type="match status" value="2"/>
</dbReference>
<feature type="region of interest" description="Disordered" evidence="1">
    <location>
        <begin position="484"/>
        <end position="509"/>
    </location>
</feature>
<evidence type="ECO:0000313" key="3">
    <source>
        <dbReference type="Proteomes" id="UP000799441"/>
    </source>
</evidence>
<feature type="compositionally biased region" description="Basic and acidic residues" evidence="1">
    <location>
        <begin position="162"/>
        <end position="174"/>
    </location>
</feature>
<feature type="compositionally biased region" description="Acidic residues" evidence="1">
    <location>
        <begin position="617"/>
        <end position="629"/>
    </location>
</feature>
<feature type="region of interest" description="Disordered" evidence="1">
    <location>
        <begin position="253"/>
        <end position="303"/>
    </location>
</feature>
<feature type="compositionally biased region" description="Acidic residues" evidence="1">
    <location>
        <begin position="536"/>
        <end position="548"/>
    </location>
</feature>
<keyword evidence="3" id="KW-1185">Reference proteome</keyword>
<proteinExistence type="predicted"/>
<feature type="compositionally biased region" description="Basic and acidic residues" evidence="1">
    <location>
        <begin position="35"/>
        <end position="58"/>
    </location>
</feature>
<gene>
    <name evidence="2" type="ORF">K431DRAFT_328</name>
</gene>
<feature type="compositionally biased region" description="Basic and acidic residues" evidence="1">
    <location>
        <begin position="484"/>
        <end position="508"/>
    </location>
</feature>
<organism evidence="2 3">
    <name type="scientific">Polychaeton citri CBS 116435</name>
    <dbReference type="NCBI Taxonomy" id="1314669"/>
    <lineage>
        <taxon>Eukaryota</taxon>
        <taxon>Fungi</taxon>
        <taxon>Dikarya</taxon>
        <taxon>Ascomycota</taxon>
        <taxon>Pezizomycotina</taxon>
        <taxon>Dothideomycetes</taxon>
        <taxon>Dothideomycetidae</taxon>
        <taxon>Capnodiales</taxon>
        <taxon>Capnodiaceae</taxon>
        <taxon>Polychaeton</taxon>
    </lineage>
</organism>
<sequence>MAASYAALAPPLQGEDMDISSPGQIDFDDDILLDDGDHHIEQQSLDERMQEGDERLMTNDEEMSDDAQHAEVREEVMGDDAVGGEDEDLIDYSDDEEQEQLQQDEPVDDAPQPVQEPEAIAELESVSHVVNKASIIDGNSQLPEDGASQHIADAEAGEVADEEIRRDPEAEQLHAEIVAQAEQPQETVIVRPDQIEELDQHGEVDATSFTLDPPVSTQQEEHLNVEDTENATDDVNHTEPPAVHLEGSTHLQQQEYSPRDDDNNDQVGPRAGQAGATDELKQPPVPIDNDNLEPALEVPGTPTDTGLHPMILEYGEFEIPLFKSKHQPDGLLKDDNLASVSLAELMQNCRQRLASKLGIVIPEDQELILRFDNLSCNLVEASCHYTDRHVCTRLTVVQNTRPAFETSLNDILDVFLQLHRNDGVDDIPHFQLTLTHQVTFSSSLSAFKTAAAGGQGMSVFGLQYQPQPDYDGDREDYQEQYYEETTRQDDTEADEEYQHEHEEDHYQVGDEYTEEQLGNPEDLQEYTDAAGQEEYEGQYDQDNEEEQDQSALATVQDPSWEQTEKHPTSTNEIHSHYQEEGSVPLAYSNEGDEEPSSDHSNGLGNDDLDHDSHKEYQEDDNDLAADQQEDVTNPLGTDENPSATSPRRLDENTPNGHGEPVVTSEENGEIDFTLKDGVDNSDPFSDPYGNALEDAADLEQKDGSIDAGVSDGQQSVGKESKLRHEPQDTDNGDGAQTAAVTAQVDSADLPTSIALADDEDTIDFDDDTQEEHARKESRAQVNVHPTGASSPNGKRSFDEHAEDDIDLSSPDAKKARSQ</sequence>
<feature type="region of interest" description="Disordered" evidence="1">
    <location>
        <begin position="138"/>
        <end position="221"/>
    </location>
</feature>
<feature type="compositionally biased region" description="Acidic residues" evidence="1">
    <location>
        <begin position="82"/>
        <end position="99"/>
    </location>
</feature>
<feature type="compositionally biased region" description="Polar residues" evidence="1">
    <location>
        <begin position="630"/>
        <end position="645"/>
    </location>
</feature>
<dbReference type="OrthoDB" id="5339076at2759"/>
<dbReference type="AlphaFoldDB" id="A0A9P4UTF6"/>
<feature type="compositionally biased region" description="Basic and acidic residues" evidence="1">
    <location>
        <begin position="718"/>
        <end position="727"/>
    </location>
</feature>
<feature type="compositionally biased region" description="Polar residues" evidence="1">
    <location>
        <begin position="550"/>
        <end position="561"/>
    </location>
</feature>
<dbReference type="Proteomes" id="UP000799441">
    <property type="component" value="Unassembled WGS sequence"/>
</dbReference>
<accession>A0A9P4UTF6</accession>